<keyword evidence="5 6" id="KW-0472">Membrane</keyword>
<proteinExistence type="predicted"/>
<evidence type="ECO:0000256" key="6">
    <source>
        <dbReference type="SAM" id="Phobius"/>
    </source>
</evidence>
<comment type="caution">
    <text evidence="7">The sequence shown here is derived from an EMBL/GenBank/DDBJ whole genome shotgun (WGS) entry which is preliminary data.</text>
</comment>
<dbReference type="AlphaFoldDB" id="A0A0G0J0V3"/>
<dbReference type="InterPro" id="IPR002416">
    <property type="entry name" value="T2SS_protein-GspH"/>
</dbReference>
<dbReference type="NCBIfam" id="TIGR02532">
    <property type="entry name" value="IV_pilin_GFxxxE"/>
    <property type="match status" value="1"/>
</dbReference>
<reference evidence="7 8" key="1">
    <citation type="journal article" date="2015" name="Nature">
        <title>rRNA introns, odd ribosomes, and small enigmatic genomes across a large radiation of phyla.</title>
        <authorList>
            <person name="Brown C.T."/>
            <person name="Hug L.A."/>
            <person name="Thomas B.C."/>
            <person name="Sharon I."/>
            <person name="Castelle C.J."/>
            <person name="Singh A."/>
            <person name="Wilkins M.J."/>
            <person name="Williams K.H."/>
            <person name="Banfield J.F."/>
        </authorList>
    </citation>
    <scope>NUCLEOTIDE SEQUENCE [LARGE SCALE GENOMIC DNA]</scope>
</reference>
<protein>
    <recommendedName>
        <fullName evidence="9">General secretion pathway protein G</fullName>
    </recommendedName>
</protein>
<dbReference type="InterPro" id="IPR012902">
    <property type="entry name" value="N_methyl_site"/>
</dbReference>
<dbReference type="SUPFAM" id="SSF54523">
    <property type="entry name" value="Pili subunits"/>
    <property type="match status" value="1"/>
</dbReference>
<accession>A0A0G0J0V3</accession>
<dbReference type="PANTHER" id="PTHR30093">
    <property type="entry name" value="GENERAL SECRETION PATHWAY PROTEIN G"/>
    <property type="match status" value="1"/>
</dbReference>
<name>A0A0G0J0V3_9BACT</name>
<feature type="transmembrane region" description="Helical" evidence="6">
    <location>
        <begin position="7"/>
        <end position="31"/>
    </location>
</feature>
<dbReference type="STRING" id="1618583.US75_C0001G0047"/>
<keyword evidence="2" id="KW-0488">Methylation</keyword>
<evidence type="ECO:0000313" key="7">
    <source>
        <dbReference type="EMBL" id="KKQ56990.1"/>
    </source>
</evidence>
<dbReference type="PRINTS" id="PR00885">
    <property type="entry name" value="BCTERIALGSPH"/>
</dbReference>
<dbReference type="Pfam" id="PF07963">
    <property type="entry name" value="N_methyl"/>
    <property type="match status" value="1"/>
</dbReference>
<sequence>MKTISKGFTLIELLIVIAILGILAVVVLVVINPGERQAQARDTGRISSVTQLGRSLQAYYSTKSAYPEVGSWANDLITSGELSSFPSGIAYTYNNVSACTIDSYVQPGIDGTYCYGEDQVNGNGALVFAKAESTTYRSKCVSPEEAYFVFSTEDSRGGIICSSGDPVPWSAGSMTYAP</sequence>
<evidence type="ECO:0000256" key="2">
    <source>
        <dbReference type="ARBA" id="ARBA00022481"/>
    </source>
</evidence>
<evidence type="ECO:0000256" key="1">
    <source>
        <dbReference type="ARBA" id="ARBA00004167"/>
    </source>
</evidence>
<dbReference type="Gene3D" id="3.30.700.10">
    <property type="entry name" value="Glycoprotein, Type 4 Pilin"/>
    <property type="match status" value="1"/>
</dbReference>
<dbReference type="GO" id="GO:0016020">
    <property type="term" value="C:membrane"/>
    <property type="evidence" value="ECO:0007669"/>
    <property type="project" value="UniProtKB-SubCell"/>
</dbReference>
<organism evidence="7 8">
    <name type="scientific">Candidatus Woesebacteria bacterium GW2011_GWC1_38_13</name>
    <dbReference type="NCBI Taxonomy" id="1618583"/>
    <lineage>
        <taxon>Bacteria</taxon>
        <taxon>Candidatus Woeseibacteriota</taxon>
    </lineage>
</organism>
<evidence type="ECO:0000256" key="4">
    <source>
        <dbReference type="ARBA" id="ARBA00022989"/>
    </source>
</evidence>
<keyword evidence="3 6" id="KW-0812">Transmembrane</keyword>
<evidence type="ECO:0000313" key="8">
    <source>
        <dbReference type="Proteomes" id="UP000034096"/>
    </source>
</evidence>
<dbReference type="GO" id="GO:0015628">
    <property type="term" value="P:protein secretion by the type II secretion system"/>
    <property type="evidence" value="ECO:0007669"/>
    <property type="project" value="InterPro"/>
</dbReference>
<evidence type="ECO:0000256" key="5">
    <source>
        <dbReference type="ARBA" id="ARBA00023136"/>
    </source>
</evidence>
<dbReference type="Proteomes" id="UP000034096">
    <property type="component" value="Unassembled WGS sequence"/>
</dbReference>
<dbReference type="GO" id="GO:0015627">
    <property type="term" value="C:type II protein secretion system complex"/>
    <property type="evidence" value="ECO:0007669"/>
    <property type="project" value="InterPro"/>
</dbReference>
<comment type="subcellular location">
    <subcellularLocation>
        <location evidence="1">Membrane</location>
        <topology evidence="1">Single-pass membrane protein</topology>
    </subcellularLocation>
</comment>
<evidence type="ECO:0000256" key="3">
    <source>
        <dbReference type="ARBA" id="ARBA00022692"/>
    </source>
</evidence>
<dbReference type="EMBL" id="LBUE01000001">
    <property type="protein sequence ID" value="KKQ56990.1"/>
    <property type="molecule type" value="Genomic_DNA"/>
</dbReference>
<evidence type="ECO:0008006" key="9">
    <source>
        <dbReference type="Google" id="ProtNLM"/>
    </source>
</evidence>
<dbReference type="InterPro" id="IPR045584">
    <property type="entry name" value="Pilin-like"/>
</dbReference>
<gene>
    <name evidence="7" type="ORF">US75_C0001G0047</name>
</gene>
<keyword evidence="4 6" id="KW-1133">Transmembrane helix</keyword>
<dbReference type="PROSITE" id="PS00409">
    <property type="entry name" value="PROKAR_NTER_METHYL"/>
    <property type="match status" value="1"/>
</dbReference>